<comment type="caution">
    <text evidence="1">The sequence shown here is derived from an EMBL/GenBank/DDBJ whole genome shotgun (WGS) entry which is preliminary data.</text>
</comment>
<reference evidence="1" key="1">
    <citation type="submission" date="2020-05" db="EMBL/GenBank/DDBJ databases">
        <title>Phylogenomic resolution of chytrid fungi.</title>
        <authorList>
            <person name="Stajich J.E."/>
            <person name="Amses K."/>
            <person name="Simmons R."/>
            <person name="Seto K."/>
            <person name="Myers J."/>
            <person name="Bonds A."/>
            <person name="Quandt C.A."/>
            <person name="Barry K."/>
            <person name="Liu P."/>
            <person name="Grigoriev I."/>
            <person name="Longcore J.E."/>
            <person name="James T.Y."/>
        </authorList>
    </citation>
    <scope>NUCLEOTIDE SEQUENCE</scope>
    <source>
        <strain evidence="1">JEL0318</strain>
    </source>
</reference>
<dbReference type="Proteomes" id="UP001212841">
    <property type="component" value="Unassembled WGS sequence"/>
</dbReference>
<dbReference type="AlphaFoldDB" id="A0AAD5WZ31"/>
<gene>
    <name evidence="1" type="ORF">HK097_011682</name>
</gene>
<keyword evidence="2" id="KW-1185">Reference proteome</keyword>
<sequence>MSTTNPPRLLPTNGKYPNEAVLSLLPKLDPCTITIQQAHDLLQWYIDPNYPCSQHTIVPSFLAKVPISSFLPALTLHLSQPPDYFTHHMAISILLKRHHDYLQITKEIKQRLLEIGAVDNELAAREGDLPFGFAHFIAIELLYNIAATRDDIERADSLTRGLKQSCEVLPMAYGEEIGPLWEASTWARSQWYEKVASAVLMMYIWRKVVKRKVPLEVGSQFGFWTFPELGWGLTQWRRFVEGDGWAPVVKEGGEWEKYFMWKLKMRKTWQGHLGWEGAEKWVVYVESVGNFT</sequence>
<protein>
    <submittedName>
        <fullName evidence="1">Uncharacterized protein</fullName>
    </submittedName>
</protein>
<evidence type="ECO:0000313" key="1">
    <source>
        <dbReference type="EMBL" id="KAJ3047287.1"/>
    </source>
</evidence>
<evidence type="ECO:0000313" key="2">
    <source>
        <dbReference type="Proteomes" id="UP001212841"/>
    </source>
</evidence>
<name>A0AAD5WZ31_9FUNG</name>
<organism evidence="1 2">
    <name type="scientific">Rhizophlyctis rosea</name>
    <dbReference type="NCBI Taxonomy" id="64517"/>
    <lineage>
        <taxon>Eukaryota</taxon>
        <taxon>Fungi</taxon>
        <taxon>Fungi incertae sedis</taxon>
        <taxon>Chytridiomycota</taxon>
        <taxon>Chytridiomycota incertae sedis</taxon>
        <taxon>Chytridiomycetes</taxon>
        <taxon>Rhizophlyctidales</taxon>
        <taxon>Rhizophlyctidaceae</taxon>
        <taxon>Rhizophlyctis</taxon>
    </lineage>
</organism>
<dbReference type="EMBL" id="JADGJD010000991">
    <property type="protein sequence ID" value="KAJ3047287.1"/>
    <property type="molecule type" value="Genomic_DNA"/>
</dbReference>
<proteinExistence type="predicted"/>
<accession>A0AAD5WZ31</accession>